<evidence type="ECO:0000259" key="7">
    <source>
        <dbReference type="PROSITE" id="PS50125"/>
    </source>
</evidence>
<dbReference type="GO" id="GO:0004016">
    <property type="term" value="F:adenylate cyclase activity"/>
    <property type="evidence" value="ECO:0007669"/>
    <property type="project" value="TreeGrafter"/>
</dbReference>
<organism evidence="8 9">
    <name type="scientific">Haematococcus lacustris</name>
    <name type="common">Green alga</name>
    <name type="synonym">Haematococcus pluvialis</name>
    <dbReference type="NCBI Taxonomy" id="44745"/>
    <lineage>
        <taxon>Eukaryota</taxon>
        <taxon>Viridiplantae</taxon>
        <taxon>Chlorophyta</taxon>
        <taxon>core chlorophytes</taxon>
        <taxon>Chlorophyceae</taxon>
        <taxon>CS clade</taxon>
        <taxon>Chlamydomonadales</taxon>
        <taxon>Haematococcaceae</taxon>
        <taxon>Haematococcus</taxon>
    </lineage>
</organism>
<dbReference type="InterPro" id="IPR050401">
    <property type="entry name" value="Cyclic_nucleotide_synthase"/>
</dbReference>
<evidence type="ECO:0000313" key="8">
    <source>
        <dbReference type="EMBL" id="GFH22277.1"/>
    </source>
</evidence>
<keyword evidence="4" id="KW-1133">Transmembrane helix</keyword>
<evidence type="ECO:0000256" key="1">
    <source>
        <dbReference type="ARBA" id="ARBA00004370"/>
    </source>
</evidence>
<dbReference type="PANTHER" id="PTHR11920">
    <property type="entry name" value="GUANYLYL CYCLASE"/>
    <property type="match status" value="1"/>
</dbReference>
<comment type="caution">
    <text evidence="8">The sequence shown here is derived from an EMBL/GenBank/DDBJ whole genome shotgun (WGS) entry which is preliminary data.</text>
</comment>
<dbReference type="GO" id="GO:0001653">
    <property type="term" value="F:peptide receptor activity"/>
    <property type="evidence" value="ECO:0007669"/>
    <property type="project" value="TreeGrafter"/>
</dbReference>
<evidence type="ECO:0000256" key="5">
    <source>
        <dbReference type="ARBA" id="ARBA00023136"/>
    </source>
</evidence>
<evidence type="ECO:0000256" key="2">
    <source>
        <dbReference type="ARBA" id="ARBA00022692"/>
    </source>
</evidence>
<evidence type="ECO:0000256" key="6">
    <source>
        <dbReference type="ARBA" id="ARBA00023239"/>
    </source>
</evidence>
<proteinExistence type="predicted"/>
<keyword evidence="5" id="KW-0472">Membrane</keyword>
<dbReference type="Pfam" id="PF00211">
    <property type="entry name" value="Guanylate_cyc"/>
    <property type="match status" value="2"/>
</dbReference>
<dbReference type="AlphaFoldDB" id="A0A699ZHT0"/>
<comment type="subcellular location">
    <subcellularLocation>
        <location evidence="1">Membrane</location>
    </subcellularLocation>
</comment>
<dbReference type="PANTHER" id="PTHR11920:SF335">
    <property type="entry name" value="GUANYLATE CYCLASE"/>
    <property type="match status" value="1"/>
</dbReference>
<keyword evidence="3" id="KW-0547">Nucleotide-binding</keyword>
<keyword evidence="9" id="KW-1185">Reference proteome</keyword>
<dbReference type="GO" id="GO:0035556">
    <property type="term" value="P:intracellular signal transduction"/>
    <property type="evidence" value="ECO:0007669"/>
    <property type="project" value="InterPro"/>
</dbReference>
<evidence type="ECO:0000313" key="9">
    <source>
        <dbReference type="Proteomes" id="UP000485058"/>
    </source>
</evidence>
<sequence>MPPTQPRPPAVPGTEGAKLRHAKLSNVLETEAEGGLDVELDRSSCQQQGGFGSSSSSLLVSPQLSRADVMRLSTWHESVSILFTGLHLSRTTSDQQGPIADYSNLLMGCVDLALGLACALGGLGGLNCLLSLGALAALGWEGSGVSQGLAQTDSPGPVPCVAAPAQDIRGFTDMSQQLHPSSVMLFLNHLYSIFDALLETHDVYKIETIGDSYMVVGGLFDRSTPEPSGPAEGMQKQRSSFELGSVLQPFNVECEEHAERSTLAACCQARPNVLGGYDPDHASKVLSFTKAIVAAASQVLTPLGQRVEMRVGIHTGSIMTGVVGRKMPRFCCFGDTVNTASRMESTGVPGCIHVSEAFRDMLPNEGWQPTGGVQVKGKGLMQTYLLNCEARTDASTPQDLTLMTHICNECPQFSDLIVIQSADKHALIEGSGYA</sequence>
<dbReference type="EMBL" id="BLLF01002006">
    <property type="protein sequence ID" value="GFH22277.1"/>
    <property type="molecule type" value="Genomic_DNA"/>
</dbReference>
<dbReference type="GO" id="GO:0005886">
    <property type="term" value="C:plasma membrane"/>
    <property type="evidence" value="ECO:0007669"/>
    <property type="project" value="TreeGrafter"/>
</dbReference>
<keyword evidence="2" id="KW-0812">Transmembrane</keyword>
<evidence type="ECO:0000256" key="4">
    <source>
        <dbReference type="ARBA" id="ARBA00022989"/>
    </source>
</evidence>
<dbReference type="Gene3D" id="3.30.70.1230">
    <property type="entry name" value="Nucleotide cyclase"/>
    <property type="match status" value="1"/>
</dbReference>
<dbReference type="Proteomes" id="UP000485058">
    <property type="component" value="Unassembled WGS sequence"/>
</dbReference>
<dbReference type="InterPro" id="IPR029787">
    <property type="entry name" value="Nucleotide_cyclase"/>
</dbReference>
<evidence type="ECO:0000256" key="3">
    <source>
        <dbReference type="ARBA" id="ARBA00022741"/>
    </source>
</evidence>
<dbReference type="SMART" id="SM00044">
    <property type="entry name" value="CYCc"/>
    <property type="match status" value="1"/>
</dbReference>
<name>A0A699ZHT0_HAELA</name>
<accession>A0A699ZHT0</accession>
<dbReference type="InterPro" id="IPR001054">
    <property type="entry name" value="A/G_cyclase"/>
</dbReference>
<gene>
    <name evidence="8" type="ORF">HaLaN_19720</name>
</gene>
<dbReference type="GO" id="GO:0007168">
    <property type="term" value="P:receptor guanylyl cyclase signaling pathway"/>
    <property type="evidence" value="ECO:0007669"/>
    <property type="project" value="TreeGrafter"/>
</dbReference>
<feature type="domain" description="Guanylate cyclase" evidence="7">
    <location>
        <begin position="167"/>
        <end position="344"/>
    </location>
</feature>
<dbReference type="SUPFAM" id="SSF55073">
    <property type="entry name" value="Nucleotide cyclase"/>
    <property type="match status" value="1"/>
</dbReference>
<keyword evidence="6" id="KW-0456">Lyase</keyword>
<reference evidence="8 9" key="1">
    <citation type="submission" date="2020-02" db="EMBL/GenBank/DDBJ databases">
        <title>Draft genome sequence of Haematococcus lacustris strain NIES-144.</title>
        <authorList>
            <person name="Morimoto D."/>
            <person name="Nakagawa S."/>
            <person name="Yoshida T."/>
            <person name="Sawayama S."/>
        </authorList>
    </citation>
    <scope>NUCLEOTIDE SEQUENCE [LARGE SCALE GENOMIC DNA]</scope>
    <source>
        <strain evidence="8 9">NIES-144</strain>
    </source>
</reference>
<protein>
    <submittedName>
        <fullName evidence="8">Guanylyl and adenylyl cyclase family member</fullName>
    </submittedName>
</protein>
<dbReference type="PROSITE" id="PS50125">
    <property type="entry name" value="GUANYLATE_CYCLASE_2"/>
    <property type="match status" value="1"/>
</dbReference>
<dbReference type="CDD" id="cd07302">
    <property type="entry name" value="CHD"/>
    <property type="match status" value="1"/>
</dbReference>
<dbReference type="GO" id="GO:0000166">
    <property type="term" value="F:nucleotide binding"/>
    <property type="evidence" value="ECO:0007669"/>
    <property type="project" value="UniProtKB-KW"/>
</dbReference>
<dbReference type="GO" id="GO:0004383">
    <property type="term" value="F:guanylate cyclase activity"/>
    <property type="evidence" value="ECO:0007669"/>
    <property type="project" value="TreeGrafter"/>
</dbReference>